<evidence type="ECO:0000256" key="12">
    <source>
        <dbReference type="PIRSR" id="PIRSR006698-2"/>
    </source>
</evidence>
<feature type="domain" description="Septin-type G" evidence="14">
    <location>
        <begin position="57"/>
        <end position="329"/>
    </location>
</feature>
<sequence>MTGSTNSNAQIVWWVTDEEMKRLLNDDPEDLELIRCVLQCVGVGIFSDQLQKTFARRGLNFTLMVAGESGLGKSTLINNLFLTDVYKDDKLLNSEADPVPQTMKITTNKVKIVEEGLKLTLTIVDTPGFGDALNSSFCWKTIADYVDQQFEQYFRDESGLNRKNILDNRVHCCLYFISPFGHGLRPLDVEFMRALHERVSIIPILAKADALTAAEVAQRKRRIQDELEHFGIQIYQFTYSDSDDEEEFKKQDMELKRCFPFAVIASNTVVEKEGKRVRGRIYPWGIVEVEDPTVSDLMILRLELKAHMQHLKDVTREIYENYRLQCLQNMTRMVVKDKHGNYVPGMPM</sequence>
<dbReference type="InParanoid" id="A0A6P8P1E8"/>
<dbReference type="Gene3D" id="3.40.50.300">
    <property type="entry name" value="P-loop containing nucleotide triphosphate hydrolases"/>
    <property type="match status" value="1"/>
</dbReference>
<dbReference type="Proteomes" id="UP000515159">
    <property type="component" value="Chromosome 15"/>
</dbReference>
<keyword evidence="11" id="KW-0137">Centromere</keyword>
<dbReference type="PIRSF" id="PIRSF006698">
    <property type="entry name" value="Septin"/>
    <property type="match status" value="1"/>
</dbReference>
<dbReference type="Pfam" id="PF00735">
    <property type="entry name" value="Septin"/>
    <property type="match status" value="1"/>
</dbReference>
<dbReference type="InterPro" id="IPR016491">
    <property type="entry name" value="Septin"/>
</dbReference>
<dbReference type="AlphaFoldDB" id="A0A6P8P1E8"/>
<dbReference type="GO" id="GO:0051301">
    <property type="term" value="P:cell division"/>
    <property type="evidence" value="ECO:0007669"/>
    <property type="project" value="UniProtKB-KW"/>
</dbReference>
<dbReference type="GO" id="GO:0032154">
    <property type="term" value="C:cleavage furrow"/>
    <property type="evidence" value="ECO:0007669"/>
    <property type="project" value="UniProtKB-SubCell"/>
</dbReference>
<dbReference type="CDD" id="cd01850">
    <property type="entry name" value="CDC_Septin"/>
    <property type="match status" value="1"/>
</dbReference>
<accession>A0A6P8P1E8</accession>
<evidence type="ECO:0000256" key="7">
    <source>
        <dbReference type="ARBA" id="ARBA00022838"/>
    </source>
</evidence>
<comment type="similarity">
    <text evidence="13">Belongs to the TRAFAC class TrmE-Era-EngA-EngB-Septin-like GTPase superfamily. Septin GTPase family.</text>
</comment>
<name>A0A6P8P1E8_GEOSA</name>
<evidence type="ECO:0000256" key="6">
    <source>
        <dbReference type="ARBA" id="ARBA00022741"/>
    </source>
</evidence>
<dbReference type="PANTHER" id="PTHR18884">
    <property type="entry name" value="SEPTIN"/>
    <property type="match status" value="1"/>
</dbReference>
<dbReference type="GO" id="GO:0000776">
    <property type="term" value="C:kinetochore"/>
    <property type="evidence" value="ECO:0007669"/>
    <property type="project" value="UniProtKB-KW"/>
</dbReference>
<comment type="subcellular location">
    <subcellularLocation>
        <location evidence="3">Chromosome</location>
        <location evidence="3">Centromere</location>
        <location evidence="3">Kinetochore</location>
    </subcellularLocation>
    <subcellularLocation>
        <location evidence="2">Cleavage furrow</location>
    </subcellularLocation>
    <subcellularLocation>
        <location evidence="1">Midbody</location>
    </subcellularLocation>
</comment>
<proteinExistence type="inferred from homology"/>
<evidence type="ECO:0000259" key="14">
    <source>
        <dbReference type="PROSITE" id="PS51719"/>
    </source>
</evidence>
<dbReference type="KEGG" id="gsh:117348872"/>
<organism evidence="15 16">
    <name type="scientific">Geotrypetes seraphini</name>
    <name type="common">Gaboon caecilian</name>
    <name type="synonym">Caecilia seraphini</name>
    <dbReference type="NCBI Taxonomy" id="260995"/>
    <lineage>
        <taxon>Eukaryota</taxon>
        <taxon>Metazoa</taxon>
        <taxon>Chordata</taxon>
        <taxon>Craniata</taxon>
        <taxon>Vertebrata</taxon>
        <taxon>Euteleostomi</taxon>
        <taxon>Amphibia</taxon>
        <taxon>Gymnophiona</taxon>
        <taxon>Geotrypetes</taxon>
    </lineage>
</organism>
<evidence type="ECO:0000256" key="8">
    <source>
        <dbReference type="ARBA" id="ARBA00023054"/>
    </source>
</evidence>
<keyword evidence="10" id="KW-0131">Cell cycle</keyword>
<reference evidence="16" key="1">
    <citation type="submission" date="2025-08" db="UniProtKB">
        <authorList>
            <consortium name="RefSeq"/>
        </authorList>
    </citation>
    <scope>IDENTIFICATION</scope>
</reference>
<keyword evidence="9 12" id="KW-0342">GTP-binding</keyword>
<dbReference type="SUPFAM" id="SSF52540">
    <property type="entry name" value="P-loop containing nucleoside triphosphate hydrolases"/>
    <property type="match status" value="1"/>
</dbReference>
<evidence type="ECO:0000256" key="9">
    <source>
        <dbReference type="ARBA" id="ARBA00023134"/>
    </source>
</evidence>
<evidence type="ECO:0000256" key="3">
    <source>
        <dbReference type="ARBA" id="ARBA00004629"/>
    </source>
</evidence>
<keyword evidence="5" id="KW-0132">Cell division</keyword>
<evidence type="ECO:0000256" key="2">
    <source>
        <dbReference type="ARBA" id="ARBA00004626"/>
    </source>
</evidence>
<dbReference type="GO" id="GO:0030496">
    <property type="term" value="C:midbody"/>
    <property type="evidence" value="ECO:0007669"/>
    <property type="project" value="UniProtKB-SubCell"/>
</dbReference>
<dbReference type="InterPro" id="IPR027417">
    <property type="entry name" value="P-loop_NTPase"/>
</dbReference>
<dbReference type="GeneID" id="117348872"/>
<keyword evidence="15" id="KW-1185">Reference proteome</keyword>
<dbReference type="PROSITE" id="PS51719">
    <property type="entry name" value="G_SEPTIN"/>
    <property type="match status" value="1"/>
</dbReference>
<evidence type="ECO:0000256" key="1">
    <source>
        <dbReference type="ARBA" id="ARBA00004214"/>
    </source>
</evidence>
<dbReference type="OrthoDB" id="416553at2759"/>
<dbReference type="FunFam" id="3.40.50.300:FF:000162">
    <property type="entry name" value="septin-7 isoform X1"/>
    <property type="match status" value="1"/>
</dbReference>
<feature type="site" description="Important for dimerization" evidence="12">
    <location>
        <position position="180"/>
    </location>
</feature>
<evidence type="ECO:0000313" key="15">
    <source>
        <dbReference type="Proteomes" id="UP000515159"/>
    </source>
</evidence>
<evidence type="ECO:0000313" key="16">
    <source>
        <dbReference type="RefSeq" id="XP_033777349.1"/>
    </source>
</evidence>
<keyword evidence="6 12" id="KW-0547">Nucleotide-binding</keyword>
<protein>
    <recommendedName>
        <fullName evidence="4">Septin-7</fullName>
    </recommendedName>
</protein>
<dbReference type="GO" id="GO:0005856">
    <property type="term" value="C:cytoskeleton"/>
    <property type="evidence" value="ECO:0007669"/>
    <property type="project" value="UniProtKB-ARBA"/>
</dbReference>
<evidence type="ECO:0000256" key="4">
    <source>
        <dbReference type="ARBA" id="ARBA00018906"/>
    </source>
</evidence>
<gene>
    <name evidence="16" type="primary">LOC117348872</name>
</gene>
<evidence type="ECO:0000256" key="13">
    <source>
        <dbReference type="RuleBase" id="RU004560"/>
    </source>
</evidence>
<evidence type="ECO:0000256" key="11">
    <source>
        <dbReference type="ARBA" id="ARBA00023328"/>
    </source>
</evidence>
<dbReference type="GO" id="GO:0005525">
    <property type="term" value="F:GTP binding"/>
    <property type="evidence" value="ECO:0007669"/>
    <property type="project" value="UniProtKB-KW"/>
</dbReference>
<dbReference type="InterPro" id="IPR030379">
    <property type="entry name" value="G_SEPTIN_dom"/>
</dbReference>
<dbReference type="RefSeq" id="XP_033777349.1">
    <property type="nucleotide sequence ID" value="XM_033921458.1"/>
</dbReference>
<keyword evidence="8" id="KW-0175">Coiled coil</keyword>
<keyword evidence="7" id="KW-0995">Kinetochore</keyword>
<evidence type="ECO:0000256" key="5">
    <source>
        <dbReference type="ARBA" id="ARBA00022618"/>
    </source>
</evidence>
<evidence type="ECO:0000256" key="10">
    <source>
        <dbReference type="ARBA" id="ARBA00023306"/>
    </source>
</evidence>